<reference evidence="3 4" key="1">
    <citation type="journal article" date="2016" name="Genome Announc.">
        <title>Draft Genome Sequences of Five Rapidly Growing Mycobacterium Species, M. thermoresistibile, M. fortuitum subsp. acetamidolyticum, M. canariasense, M. brisbanense, and M. novocastrense.</title>
        <authorList>
            <person name="Katahira K."/>
            <person name="Ogura Y."/>
            <person name="Gotoh Y."/>
            <person name="Hayashi T."/>
        </authorList>
    </citation>
    <scope>NUCLEOTIDE SEQUENCE [LARGE SCALE GENOMIC DNA]</scope>
    <source>
        <strain evidence="3 4">JCM18114</strain>
    </source>
</reference>
<evidence type="ECO:0000256" key="1">
    <source>
        <dbReference type="SAM" id="MobiDB-lite"/>
    </source>
</evidence>
<dbReference type="Gene3D" id="2.120.10.30">
    <property type="entry name" value="TolB, C-terminal domain"/>
    <property type="match status" value="1"/>
</dbReference>
<dbReference type="PANTHER" id="PTHR10426:SF88">
    <property type="entry name" value="ADIPOCYTE PLASMA MEMBRANE-ASSOCIATED PROTEIN HEMOMUCIN-RELATED"/>
    <property type="match status" value="1"/>
</dbReference>
<dbReference type="InterPro" id="IPR013658">
    <property type="entry name" value="SGL"/>
</dbReference>
<dbReference type="EMBL" id="BCTA01000093">
    <property type="protein sequence ID" value="GAT12437.1"/>
    <property type="molecule type" value="Genomic_DNA"/>
</dbReference>
<dbReference type="SUPFAM" id="SSF63829">
    <property type="entry name" value="Calcium-dependent phosphotriesterase"/>
    <property type="match status" value="1"/>
</dbReference>
<feature type="compositionally biased region" description="Pro residues" evidence="1">
    <location>
        <begin position="17"/>
        <end position="29"/>
    </location>
</feature>
<keyword evidence="4" id="KW-1185">Reference proteome</keyword>
<dbReference type="Pfam" id="PF08450">
    <property type="entry name" value="SGL"/>
    <property type="match status" value="1"/>
</dbReference>
<gene>
    <name evidence="3" type="ORF">RMCN_5570</name>
</gene>
<evidence type="ECO:0000313" key="4">
    <source>
        <dbReference type="Proteomes" id="UP000069773"/>
    </source>
</evidence>
<dbReference type="PANTHER" id="PTHR10426">
    <property type="entry name" value="STRICTOSIDINE SYNTHASE-RELATED"/>
    <property type="match status" value="1"/>
</dbReference>
<evidence type="ECO:0000313" key="3">
    <source>
        <dbReference type="EMBL" id="GAT12437.1"/>
    </source>
</evidence>
<sequence>MRETGGVSTEPKSTKPPIDPVRWQPPPVDPLPDLPSADLTVVKVPGNAPEDVVVDAEGAIWAGLDDGRIVRIAPGGGDPVVVATTEGRPLGLHVAHDGRILVCTSPGGLLALDPSSGTVQTLVAEVDDRRLMFCSNVTQSPDDTIYFTESTSAFDYAHFKGAVMEARPRGSLFRRDADGTVLTAVAGLYFANGVTPTADGSALVFAETMGRRLSKFWLTGERAGSVTPLRENLPGHPDNLSTGADGRIWCAMVSPLNTAAEWLAPRWPALRKLLWKLPDNLQPQIKPEVWAVAFDPDTGDVVAGIRCEHPHFGMVTGLVESDGRLWMGSIGFPAVAHVDVASLSIR</sequence>
<feature type="compositionally biased region" description="Polar residues" evidence="1">
    <location>
        <begin position="1"/>
        <end position="11"/>
    </location>
</feature>
<feature type="domain" description="SMP-30/Gluconolactonase/LRE-like region" evidence="2">
    <location>
        <begin position="67"/>
        <end position="254"/>
    </location>
</feature>
<name>A0ABQ0KS43_MYCNV</name>
<feature type="region of interest" description="Disordered" evidence="1">
    <location>
        <begin position="1"/>
        <end position="29"/>
    </location>
</feature>
<dbReference type="Proteomes" id="UP000069773">
    <property type="component" value="Unassembled WGS sequence"/>
</dbReference>
<comment type="caution">
    <text evidence="3">The sequence shown here is derived from an EMBL/GenBank/DDBJ whole genome shotgun (WGS) entry which is preliminary data.</text>
</comment>
<accession>A0ABQ0KS43</accession>
<proteinExistence type="predicted"/>
<dbReference type="InterPro" id="IPR011042">
    <property type="entry name" value="6-blade_b-propeller_TolB-like"/>
</dbReference>
<evidence type="ECO:0000259" key="2">
    <source>
        <dbReference type="Pfam" id="PF08450"/>
    </source>
</evidence>
<organism evidence="3 4">
    <name type="scientific">Mycolicibacterium novocastrense</name>
    <name type="common">Mycobacterium novocastrense</name>
    <dbReference type="NCBI Taxonomy" id="59813"/>
    <lineage>
        <taxon>Bacteria</taxon>
        <taxon>Bacillati</taxon>
        <taxon>Actinomycetota</taxon>
        <taxon>Actinomycetes</taxon>
        <taxon>Mycobacteriales</taxon>
        <taxon>Mycobacteriaceae</taxon>
        <taxon>Mycolicibacterium</taxon>
    </lineage>
</organism>
<protein>
    <submittedName>
        <fullName evidence="3">Gluconolactonase</fullName>
    </submittedName>
</protein>